<dbReference type="GO" id="GO:0046452">
    <property type="term" value="P:dihydrofolate metabolic process"/>
    <property type="evidence" value="ECO:0007669"/>
    <property type="project" value="TreeGrafter"/>
</dbReference>
<evidence type="ECO:0000256" key="1">
    <source>
        <dbReference type="ARBA" id="ARBA00004903"/>
    </source>
</evidence>
<comment type="similarity">
    <text evidence="2 7 8">Belongs to the dihydrofolate reductase family.</text>
</comment>
<dbReference type="PIRSF" id="PIRSF000194">
    <property type="entry name" value="DHFR"/>
    <property type="match status" value="1"/>
</dbReference>
<proteinExistence type="inferred from homology"/>
<gene>
    <name evidence="10" type="ORF">SAMN02745249_01190</name>
</gene>
<dbReference type="CDD" id="cd00209">
    <property type="entry name" value="DHFR"/>
    <property type="match status" value="1"/>
</dbReference>
<evidence type="ECO:0000259" key="9">
    <source>
        <dbReference type="PROSITE" id="PS51330"/>
    </source>
</evidence>
<evidence type="ECO:0000256" key="8">
    <source>
        <dbReference type="RuleBase" id="RU004474"/>
    </source>
</evidence>
<dbReference type="GO" id="GO:0005829">
    <property type="term" value="C:cytosol"/>
    <property type="evidence" value="ECO:0007669"/>
    <property type="project" value="TreeGrafter"/>
</dbReference>
<keyword evidence="11" id="KW-1185">Reference proteome</keyword>
<keyword evidence="6 7" id="KW-0560">Oxidoreductase</keyword>
<evidence type="ECO:0000256" key="4">
    <source>
        <dbReference type="ARBA" id="ARBA00022563"/>
    </source>
</evidence>
<dbReference type="PROSITE" id="PS00075">
    <property type="entry name" value="DHFR_1"/>
    <property type="match status" value="1"/>
</dbReference>
<evidence type="ECO:0000256" key="6">
    <source>
        <dbReference type="ARBA" id="ARBA00023002"/>
    </source>
</evidence>
<dbReference type="UniPathway" id="UPA00077">
    <property type="reaction ID" value="UER00158"/>
</dbReference>
<comment type="function">
    <text evidence="7">Key enzyme in folate metabolism. Catalyzes an essential reaction for de novo glycine and purine synthesis, and for DNA precursor synthesis.</text>
</comment>
<dbReference type="EMBL" id="FQUF01000015">
    <property type="protein sequence ID" value="SHE80525.1"/>
    <property type="molecule type" value="Genomic_DNA"/>
</dbReference>
<dbReference type="GO" id="GO:0046654">
    <property type="term" value="P:tetrahydrofolate biosynthetic process"/>
    <property type="evidence" value="ECO:0007669"/>
    <property type="project" value="UniProtKB-UniPathway"/>
</dbReference>
<dbReference type="Proteomes" id="UP000184128">
    <property type="component" value="Unassembled WGS sequence"/>
</dbReference>
<evidence type="ECO:0000256" key="2">
    <source>
        <dbReference type="ARBA" id="ARBA00009539"/>
    </source>
</evidence>
<organism evidence="10 11">
    <name type="scientific">Atopostipes suicloacalis DSM 15692</name>
    <dbReference type="NCBI Taxonomy" id="1121025"/>
    <lineage>
        <taxon>Bacteria</taxon>
        <taxon>Bacillati</taxon>
        <taxon>Bacillota</taxon>
        <taxon>Bacilli</taxon>
        <taxon>Lactobacillales</taxon>
        <taxon>Carnobacteriaceae</taxon>
        <taxon>Atopostipes</taxon>
    </lineage>
</organism>
<dbReference type="Pfam" id="PF00186">
    <property type="entry name" value="DHFR_1"/>
    <property type="match status" value="1"/>
</dbReference>
<dbReference type="GO" id="GO:0004146">
    <property type="term" value="F:dihydrofolate reductase activity"/>
    <property type="evidence" value="ECO:0007669"/>
    <property type="project" value="UniProtKB-EC"/>
</dbReference>
<feature type="domain" description="DHFR" evidence="9">
    <location>
        <begin position="17"/>
        <end position="179"/>
    </location>
</feature>
<dbReference type="SUPFAM" id="SSF53597">
    <property type="entry name" value="Dihydrofolate reductase-like"/>
    <property type="match status" value="1"/>
</dbReference>
<keyword evidence="5 7" id="KW-0521">NADP</keyword>
<dbReference type="GO" id="GO:0046655">
    <property type="term" value="P:folic acid metabolic process"/>
    <property type="evidence" value="ECO:0007669"/>
    <property type="project" value="TreeGrafter"/>
</dbReference>
<dbReference type="EC" id="1.5.1.3" evidence="3 7"/>
<name>A0A1M4WH51_9LACT</name>
<dbReference type="InterPro" id="IPR024072">
    <property type="entry name" value="DHFR-like_dom_sf"/>
</dbReference>
<dbReference type="Gene3D" id="3.40.430.10">
    <property type="entry name" value="Dihydrofolate Reductase, subunit A"/>
    <property type="match status" value="1"/>
</dbReference>
<comment type="catalytic activity">
    <reaction evidence="7">
        <text>(6S)-5,6,7,8-tetrahydrofolate + NADP(+) = 7,8-dihydrofolate + NADPH + H(+)</text>
        <dbReference type="Rhea" id="RHEA:15009"/>
        <dbReference type="ChEBI" id="CHEBI:15378"/>
        <dbReference type="ChEBI" id="CHEBI:57451"/>
        <dbReference type="ChEBI" id="CHEBI:57453"/>
        <dbReference type="ChEBI" id="CHEBI:57783"/>
        <dbReference type="ChEBI" id="CHEBI:58349"/>
        <dbReference type="EC" id="1.5.1.3"/>
    </reaction>
</comment>
<evidence type="ECO:0000256" key="3">
    <source>
        <dbReference type="ARBA" id="ARBA00012856"/>
    </source>
</evidence>
<evidence type="ECO:0000313" key="10">
    <source>
        <dbReference type="EMBL" id="SHE80525.1"/>
    </source>
</evidence>
<protein>
    <recommendedName>
        <fullName evidence="3 7">Dihydrofolate reductase</fullName>
        <ecNumber evidence="3 7">1.5.1.3</ecNumber>
    </recommendedName>
</protein>
<dbReference type="PANTHER" id="PTHR48069:SF3">
    <property type="entry name" value="DIHYDROFOLATE REDUCTASE"/>
    <property type="match status" value="1"/>
</dbReference>
<dbReference type="InterPro" id="IPR017925">
    <property type="entry name" value="DHFR_CS"/>
</dbReference>
<dbReference type="AlphaFoldDB" id="A0A1M4WH51"/>
<reference evidence="10 11" key="1">
    <citation type="submission" date="2016-11" db="EMBL/GenBank/DDBJ databases">
        <authorList>
            <person name="Jaros S."/>
            <person name="Januszkiewicz K."/>
            <person name="Wedrychowicz H."/>
        </authorList>
    </citation>
    <scope>NUCLEOTIDE SEQUENCE [LARGE SCALE GENOMIC DNA]</scope>
    <source>
        <strain evidence="10 11">DSM 15692</strain>
    </source>
</reference>
<sequence>MGDKIEDQCCQDLTTPYMTFVWAEDENGLIGNAGDLPWNLPADMKFFKETTIDGVVVMGRKTYESIPKRPLKDRINIVLTSQLDYEADGAIVCHSKEDVLDYIQEKQLNKPIHIIGGVSIFNLFKDEVNILYRTIIEESFVGDTYMPEMDYKYFRVIDVTEGIVDEKNIYPHRFFVYERKKLMNLFN</sequence>
<dbReference type="RefSeq" id="WP_234945808.1">
    <property type="nucleotide sequence ID" value="NZ_FQUF01000015.1"/>
</dbReference>
<dbReference type="PANTHER" id="PTHR48069">
    <property type="entry name" value="DIHYDROFOLATE REDUCTASE"/>
    <property type="match status" value="1"/>
</dbReference>
<dbReference type="GO" id="GO:0050661">
    <property type="term" value="F:NADP binding"/>
    <property type="evidence" value="ECO:0007669"/>
    <property type="project" value="InterPro"/>
</dbReference>
<keyword evidence="4 7" id="KW-0554">One-carbon metabolism</keyword>
<evidence type="ECO:0000313" key="11">
    <source>
        <dbReference type="Proteomes" id="UP000184128"/>
    </source>
</evidence>
<dbReference type="STRING" id="1121025.SAMN02745249_01190"/>
<evidence type="ECO:0000256" key="7">
    <source>
        <dbReference type="PIRNR" id="PIRNR000194"/>
    </source>
</evidence>
<dbReference type="PROSITE" id="PS51330">
    <property type="entry name" value="DHFR_2"/>
    <property type="match status" value="1"/>
</dbReference>
<dbReference type="InterPro" id="IPR012259">
    <property type="entry name" value="DHFR"/>
</dbReference>
<dbReference type="PRINTS" id="PR00070">
    <property type="entry name" value="DHFR"/>
</dbReference>
<dbReference type="InterPro" id="IPR001796">
    <property type="entry name" value="DHFR_dom"/>
</dbReference>
<comment type="pathway">
    <text evidence="1 7">Cofactor biosynthesis; tetrahydrofolate biosynthesis; 5,6,7,8-tetrahydrofolate from 7,8-dihydrofolate: step 1/1.</text>
</comment>
<dbReference type="GO" id="GO:0006730">
    <property type="term" value="P:one-carbon metabolic process"/>
    <property type="evidence" value="ECO:0007669"/>
    <property type="project" value="UniProtKB-KW"/>
</dbReference>
<accession>A0A1M4WH51</accession>
<evidence type="ECO:0000256" key="5">
    <source>
        <dbReference type="ARBA" id="ARBA00022857"/>
    </source>
</evidence>